<dbReference type="RefSeq" id="XP_056793292.1">
    <property type="nucleotide sequence ID" value="XM_056931261.1"/>
</dbReference>
<dbReference type="AlphaFoldDB" id="A0A9W9XH35"/>
<comment type="caution">
    <text evidence="1">The sequence shown here is derived from an EMBL/GenBank/DDBJ whole genome shotgun (WGS) entry which is preliminary data.</text>
</comment>
<dbReference type="Proteomes" id="UP001148312">
    <property type="component" value="Unassembled WGS sequence"/>
</dbReference>
<proteinExistence type="predicted"/>
<name>A0A9W9XH35_9EURO</name>
<evidence type="ECO:0000313" key="2">
    <source>
        <dbReference type="Proteomes" id="UP001148312"/>
    </source>
</evidence>
<organism evidence="1 2">
    <name type="scientific">Penicillium diatomitis</name>
    <dbReference type="NCBI Taxonomy" id="2819901"/>
    <lineage>
        <taxon>Eukaryota</taxon>
        <taxon>Fungi</taxon>
        <taxon>Dikarya</taxon>
        <taxon>Ascomycota</taxon>
        <taxon>Pezizomycotina</taxon>
        <taxon>Eurotiomycetes</taxon>
        <taxon>Eurotiomycetidae</taxon>
        <taxon>Eurotiales</taxon>
        <taxon>Aspergillaceae</taxon>
        <taxon>Penicillium</taxon>
    </lineage>
</organism>
<evidence type="ECO:0000313" key="1">
    <source>
        <dbReference type="EMBL" id="KAJ5492912.1"/>
    </source>
</evidence>
<dbReference type="GeneID" id="81621510"/>
<keyword evidence="2" id="KW-1185">Reference proteome</keyword>
<gene>
    <name evidence="1" type="ORF">N7539_001658</name>
</gene>
<protein>
    <submittedName>
        <fullName evidence="1">Uncharacterized protein</fullName>
    </submittedName>
</protein>
<dbReference type="EMBL" id="JAPWDQ010000002">
    <property type="protein sequence ID" value="KAJ5492912.1"/>
    <property type="molecule type" value="Genomic_DNA"/>
</dbReference>
<sequence length="66" mass="6985">MGGGSLESGRTAGWTGGDGHDWVDMVVHRLDLFRVSGDELGHGSVASPDDLMVTVVVMDTKLKTLD</sequence>
<reference evidence="1" key="1">
    <citation type="submission" date="2022-12" db="EMBL/GenBank/DDBJ databases">
        <authorList>
            <person name="Petersen C."/>
        </authorList>
    </citation>
    <scope>NUCLEOTIDE SEQUENCE</scope>
    <source>
        <strain evidence="1">IBT 30728</strain>
    </source>
</reference>
<reference evidence="1" key="2">
    <citation type="journal article" date="2023" name="IMA Fungus">
        <title>Comparative genomic study of the Penicillium genus elucidates a diverse pangenome and 15 lateral gene transfer events.</title>
        <authorList>
            <person name="Petersen C."/>
            <person name="Sorensen T."/>
            <person name="Nielsen M.R."/>
            <person name="Sondergaard T.E."/>
            <person name="Sorensen J.L."/>
            <person name="Fitzpatrick D.A."/>
            <person name="Frisvad J.C."/>
            <person name="Nielsen K.L."/>
        </authorList>
    </citation>
    <scope>NUCLEOTIDE SEQUENCE</scope>
    <source>
        <strain evidence="1">IBT 30728</strain>
    </source>
</reference>
<accession>A0A9W9XH35</accession>